<keyword evidence="6 10" id="KW-1133">Transmembrane helix</keyword>
<evidence type="ECO:0000256" key="4">
    <source>
        <dbReference type="ARBA" id="ARBA00022692"/>
    </source>
</evidence>
<dbReference type="GO" id="GO:0016020">
    <property type="term" value="C:membrane"/>
    <property type="evidence" value="ECO:0007669"/>
    <property type="project" value="UniProtKB-SubCell"/>
</dbReference>
<organism evidence="13 14">
    <name type="scientific">Ignelater luminosus</name>
    <name type="common">Cucubano</name>
    <name type="synonym">Pyrophorus luminosus</name>
    <dbReference type="NCBI Taxonomy" id="2038154"/>
    <lineage>
        <taxon>Eukaryota</taxon>
        <taxon>Metazoa</taxon>
        <taxon>Ecdysozoa</taxon>
        <taxon>Arthropoda</taxon>
        <taxon>Hexapoda</taxon>
        <taxon>Insecta</taxon>
        <taxon>Pterygota</taxon>
        <taxon>Neoptera</taxon>
        <taxon>Endopterygota</taxon>
        <taxon>Coleoptera</taxon>
        <taxon>Polyphaga</taxon>
        <taxon>Elateriformia</taxon>
        <taxon>Elateroidea</taxon>
        <taxon>Elateridae</taxon>
        <taxon>Agrypninae</taxon>
        <taxon>Pyrophorini</taxon>
        <taxon>Ignelater</taxon>
    </lineage>
</organism>
<evidence type="ECO:0000256" key="2">
    <source>
        <dbReference type="ARBA" id="ARBA00005928"/>
    </source>
</evidence>
<dbReference type="GO" id="GO:0005777">
    <property type="term" value="C:peroxisome"/>
    <property type="evidence" value="ECO:0007669"/>
    <property type="project" value="TreeGrafter"/>
</dbReference>
<feature type="domain" description="Thioester reductase (TE)" evidence="12">
    <location>
        <begin position="34"/>
        <end position="304"/>
    </location>
</feature>
<dbReference type="EMBL" id="VTPC01006257">
    <property type="protein sequence ID" value="KAF2895082.1"/>
    <property type="molecule type" value="Genomic_DNA"/>
</dbReference>
<dbReference type="FunFam" id="3.40.50.720:FF:000143">
    <property type="entry name" value="Fatty acyl-CoA reductase"/>
    <property type="match status" value="1"/>
</dbReference>
<dbReference type="Pfam" id="PF07993">
    <property type="entry name" value="NAD_binding_4"/>
    <property type="match status" value="1"/>
</dbReference>
<sequence length="520" mass="59859">MQREGADITAEDMVGPLTEPSNIQQYFSSSTIFVTGATGFLGRLLVEKLLRTCFDLSKMYILVRPKGNKSVEQRLQEYFDDALYERLKREKSEAMAKLFVIEGDCYLPDLGLNEQDKQLIISEVNYIFHAAATLRFNEKLRVAAYTNARGTRDILKLAKKITNLRSFVYVSTAYSFCPRKIIDEEFYEPHITGDKLLTLVETLNDDVLEKIAPILIDEWPNTYTFTKSVAEDIIRKESNGLPIAVVRPSIVVVTSKEPVSGWINNSYGATGIFVNIGMGVVRTLYCDATYVSDLVPADYAINTMIAAAWNIAKTRGSNLNSEMPKQETDCNNIPVYNYVSSTQNPITWRECISKGNQHLSKAPSVLQIWHSVFKTTSSTYGYLFLHYTLHLLPAYIVDFLAFCIGKRPQMVKMYGKIEKLLDVLGYFMRREWVFRNNNTQELWKMLNDEDKKLFEFDMSLLDWDMFFYTYVRGVRVYLVKDPLNTIAEARAKRFKLMIAHYALVTIFMSIFVMFVWHVML</sequence>
<evidence type="ECO:0000256" key="1">
    <source>
        <dbReference type="ARBA" id="ARBA00004141"/>
    </source>
</evidence>
<dbReference type="PANTHER" id="PTHR11011">
    <property type="entry name" value="MALE STERILITY PROTEIN 2-RELATED"/>
    <property type="match status" value="1"/>
</dbReference>
<dbReference type="GO" id="GO:0102965">
    <property type="term" value="F:alcohol-forming long-chain fatty acyl-CoA reductase activity"/>
    <property type="evidence" value="ECO:0007669"/>
    <property type="project" value="UniProtKB-EC"/>
</dbReference>
<keyword evidence="3 10" id="KW-0444">Lipid biosynthesis</keyword>
<comment type="catalytic activity">
    <reaction evidence="9 10">
        <text>a long-chain fatty acyl-CoA + 2 NADPH + 2 H(+) = a long-chain primary fatty alcohol + 2 NADP(+) + CoA</text>
        <dbReference type="Rhea" id="RHEA:52716"/>
        <dbReference type="ChEBI" id="CHEBI:15378"/>
        <dbReference type="ChEBI" id="CHEBI:57287"/>
        <dbReference type="ChEBI" id="CHEBI:57783"/>
        <dbReference type="ChEBI" id="CHEBI:58349"/>
        <dbReference type="ChEBI" id="CHEBI:77396"/>
        <dbReference type="ChEBI" id="CHEBI:83139"/>
        <dbReference type="EC" id="1.2.1.84"/>
    </reaction>
</comment>
<keyword evidence="14" id="KW-1185">Reference proteome</keyword>
<comment type="caution">
    <text evidence="13">The sequence shown here is derived from an EMBL/GenBank/DDBJ whole genome shotgun (WGS) entry which is preliminary data.</text>
</comment>
<evidence type="ECO:0000259" key="11">
    <source>
        <dbReference type="Pfam" id="PF03015"/>
    </source>
</evidence>
<dbReference type="InterPro" id="IPR026055">
    <property type="entry name" value="FAR"/>
</dbReference>
<dbReference type="CDD" id="cd05236">
    <property type="entry name" value="FAR-N_SDR_e"/>
    <property type="match status" value="1"/>
</dbReference>
<evidence type="ECO:0000313" key="14">
    <source>
        <dbReference type="Proteomes" id="UP000801492"/>
    </source>
</evidence>
<dbReference type="SUPFAM" id="SSF51735">
    <property type="entry name" value="NAD(P)-binding Rossmann-fold domains"/>
    <property type="match status" value="1"/>
</dbReference>
<comment type="subcellular location">
    <subcellularLocation>
        <location evidence="1">Membrane</location>
        <topology evidence="1">Multi-pass membrane protein</topology>
    </subcellularLocation>
</comment>
<evidence type="ECO:0000256" key="7">
    <source>
        <dbReference type="ARBA" id="ARBA00023098"/>
    </source>
</evidence>
<keyword evidence="5 10" id="KW-0521">NADP</keyword>
<comment type="function">
    <text evidence="10">Catalyzes the reduction of fatty acyl-CoA to fatty alcohols.</text>
</comment>
<feature type="domain" description="Fatty acyl-CoA reductase C-terminal" evidence="11">
    <location>
        <begin position="389"/>
        <end position="481"/>
    </location>
</feature>
<dbReference type="Gene3D" id="3.40.50.720">
    <property type="entry name" value="NAD(P)-binding Rossmann-like Domain"/>
    <property type="match status" value="1"/>
</dbReference>
<evidence type="ECO:0000256" key="9">
    <source>
        <dbReference type="ARBA" id="ARBA00052530"/>
    </source>
</evidence>
<dbReference type="CDD" id="cd09071">
    <property type="entry name" value="FAR_C"/>
    <property type="match status" value="1"/>
</dbReference>
<keyword evidence="8 10" id="KW-0472">Membrane</keyword>
<evidence type="ECO:0000256" key="3">
    <source>
        <dbReference type="ARBA" id="ARBA00022516"/>
    </source>
</evidence>
<feature type="transmembrane region" description="Helical" evidence="10">
    <location>
        <begin position="380"/>
        <end position="404"/>
    </location>
</feature>
<evidence type="ECO:0000313" key="13">
    <source>
        <dbReference type="EMBL" id="KAF2895082.1"/>
    </source>
</evidence>
<dbReference type="EC" id="1.2.1.84" evidence="10"/>
<comment type="similarity">
    <text evidence="2 10">Belongs to the fatty acyl-CoA reductase family.</text>
</comment>
<evidence type="ECO:0000256" key="5">
    <source>
        <dbReference type="ARBA" id="ARBA00022857"/>
    </source>
</evidence>
<evidence type="ECO:0000256" key="8">
    <source>
        <dbReference type="ARBA" id="ARBA00023136"/>
    </source>
</evidence>
<dbReference type="AlphaFoldDB" id="A0A8K0D148"/>
<proteinExistence type="inferred from homology"/>
<dbReference type="GO" id="GO:0035336">
    <property type="term" value="P:long-chain fatty-acyl-CoA metabolic process"/>
    <property type="evidence" value="ECO:0007669"/>
    <property type="project" value="TreeGrafter"/>
</dbReference>
<accession>A0A8K0D148</accession>
<reference evidence="13" key="1">
    <citation type="submission" date="2019-08" db="EMBL/GenBank/DDBJ databases">
        <title>The genome of the North American firefly Photinus pyralis.</title>
        <authorList>
            <consortium name="Photinus pyralis genome working group"/>
            <person name="Fallon T.R."/>
            <person name="Sander Lower S.E."/>
            <person name="Weng J.-K."/>
        </authorList>
    </citation>
    <scope>NUCLEOTIDE SEQUENCE</scope>
    <source>
        <strain evidence="13">TRF0915ILg1</strain>
        <tissue evidence="13">Whole body</tissue>
    </source>
</reference>
<keyword evidence="4 10" id="KW-0812">Transmembrane</keyword>
<evidence type="ECO:0000259" key="12">
    <source>
        <dbReference type="Pfam" id="PF07993"/>
    </source>
</evidence>
<keyword evidence="10" id="KW-0560">Oxidoreductase</keyword>
<dbReference type="OrthoDB" id="429813at2759"/>
<feature type="transmembrane region" description="Helical" evidence="10">
    <location>
        <begin position="498"/>
        <end position="519"/>
    </location>
</feature>
<dbReference type="InterPro" id="IPR033640">
    <property type="entry name" value="FAR_C"/>
</dbReference>
<dbReference type="GO" id="GO:0080019">
    <property type="term" value="F:alcohol-forming very long-chain fatty acyl-CoA reductase activity"/>
    <property type="evidence" value="ECO:0007669"/>
    <property type="project" value="InterPro"/>
</dbReference>
<dbReference type="Proteomes" id="UP000801492">
    <property type="component" value="Unassembled WGS sequence"/>
</dbReference>
<dbReference type="PANTHER" id="PTHR11011:SF60">
    <property type="entry name" value="FATTY ACYL-COA REDUCTASE-RELATED"/>
    <property type="match status" value="1"/>
</dbReference>
<gene>
    <name evidence="13" type="ORF">ILUMI_11094</name>
</gene>
<evidence type="ECO:0000256" key="6">
    <source>
        <dbReference type="ARBA" id="ARBA00022989"/>
    </source>
</evidence>
<keyword evidence="7 10" id="KW-0443">Lipid metabolism</keyword>
<dbReference type="InterPro" id="IPR036291">
    <property type="entry name" value="NAD(P)-bd_dom_sf"/>
</dbReference>
<dbReference type="Pfam" id="PF03015">
    <property type="entry name" value="Sterile"/>
    <property type="match status" value="1"/>
</dbReference>
<name>A0A8K0D148_IGNLU</name>
<protein>
    <recommendedName>
        <fullName evidence="10">Fatty acyl-CoA reductase</fullName>
        <ecNumber evidence="10">1.2.1.84</ecNumber>
    </recommendedName>
</protein>
<evidence type="ECO:0000256" key="10">
    <source>
        <dbReference type="RuleBase" id="RU363097"/>
    </source>
</evidence>
<dbReference type="InterPro" id="IPR013120">
    <property type="entry name" value="FAR_NAD-bd"/>
</dbReference>